<evidence type="ECO:0000313" key="8">
    <source>
        <dbReference type="EMBL" id="KAK4760004.1"/>
    </source>
</evidence>
<reference evidence="8 9" key="1">
    <citation type="journal article" date="2023" name="Hortic Res">
        <title>Pangenome of water caltrop reveals structural variations and asymmetric subgenome divergence after allopolyploidization.</title>
        <authorList>
            <person name="Zhang X."/>
            <person name="Chen Y."/>
            <person name="Wang L."/>
            <person name="Yuan Y."/>
            <person name="Fang M."/>
            <person name="Shi L."/>
            <person name="Lu R."/>
            <person name="Comes H.P."/>
            <person name="Ma Y."/>
            <person name="Chen Y."/>
            <person name="Huang G."/>
            <person name="Zhou Y."/>
            <person name="Zheng Z."/>
            <person name="Qiu Y."/>
        </authorList>
    </citation>
    <scope>NUCLEOTIDE SEQUENCE [LARGE SCALE GENOMIC DNA]</scope>
    <source>
        <tissue evidence="8">Roots</tissue>
    </source>
</reference>
<protein>
    <recommendedName>
        <fullName evidence="10">Nuclear pore complex protein NUP88</fullName>
    </recommendedName>
</protein>
<dbReference type="GO" id="GO:0000055">
    <property type="term" value="P:ribosomal large subunit export from nucleus"/>
    <property type="evidence" value="ECO:0007669"/>
    <property type="project" value="InterPro"/>
</dbReference>
<dbReference type="GO" id="GO:0006406">
    <property type="term" value="P:mRNA export from nucleus"/>
    <property type="evidence" value="ECO:0007669"/>
    <property type="project" value="TreeGrafter"/>
</dbReference>
<dbReference type="GO" id="GO:0017056">
    <property type="term" value="F:structural constituent of nuclear pore"/>
    <property type="evidence" value="ECO:0007669"/>
    <property type="project" value="InterPro"/>
</dbReference>
<keyword evidence="7" id="KW-0539">Nucleus</keyword>
<evidence type="ECO:0000256" key="5">
    <source>
        <dbReference type="ARBA" id="ARBA00023010"/>
    </source>
</evidence>
<keyword evidence="4" id="KW-0653">Protein transport</keyword>
<accession>A0AAN7K7N3</accession>
<keyword evidence="3" id="KW-0509">mRNA transport</keyword>
<dbReference type="AlphaFoldDB" id="A0AAN7K7N3"/>
<keyword evidence="2" id="KW-0813">Transport</keyword>
<dbReference type="GO" id="GO:0000056">
    <property type="term" value="P:ribosomal small subunit export from nucleus"/>
    <property type="evidence" value="ECO:0007669"/>
    <property type="project" value="InterPro"/>
</dbReference>
<comment type="caution">
    <text evidence="8">The sequence shown here is derived from an EMBL/GenBank/DDBJ whole genome shotgun (WGS) entry which is preliminary data.</text>
</comment>
<sequence length="445" mass="50102">MDPPACFSGITAGSAFIAIRLGEPDPASIVAASPSMELQADVRINFMVKNISINRNGSALCVTGADDLCVMYLYGQSSSKDKTLVCRYANFGMSCNLSYITLFEIGVSQISSNAFKFYTLFEKLFDLSVDLMQPEQEFYLQPVEPGRSKNATSLCPVDFTFGGDHLWDRLTVFILFSDGSIYIIFPVVPFGRLKSVNPITIRNSNLAISWFESTFPELSDEVERGKLAFIRACHNALFDASLSLQAPSNLRSVTSNSIEGRSILHKYLNLFLEHYVENAHKVHFELKHHSPHLNRIIDDQHAGLGEVHQWLLKVEEKQKGLHRRIDHITMQHENLEQLLQCLRNLQCAHKGPLSRAERELKAEIDQFGRVELDALHSSIEALLVRSRRYMQSVEEEQTPMRKKPVQDAQISLLKSSIEKLSFVNSENVKKVKLVDSAIKNRGSGG</sequence>
<evidence type="ECO:0008006" key="10">
    <source>
        <dbReference type="Google" id="ProtNLM"/>
    </source>
</evidence>
<keyword evidence="5" id="KW-0811">Translocation</keyword>
<evidence type="ECO:0000256" key="3">
    <source>
        <dbReference type="ARBA" id="ARBA00022816"/>
    </source>
</evidence>
<dbReference type="EMBL" id="JAXIOK010000011">
    <property type="protein sequence ID" value="KAK4760004.1"/>
    <property type="molecule type" value="Genomic_DNA"/>
</dbReference>
<dbReference type="PANTHER" id="PTHR13257">
    <property type="entry name" value="NUCLEOPORIN NUP84-RELATED"/>
    <property type="match status" value="1"/>
</dbReference>
<comment type="subcellular location">
    <subcellularLocation>
        <location evidence="1">Nucleus</location>
        <location evidence="1">Nuclear pore complex</location>
    </subcellularLocation>
</comment>
<evidence type="ECO:0000256" key="4">
    <source>
        <dbReference type="ARBA" id="ARBA00022927"/>
    </source>
</evidence>
<gene>
    <name evidence="8" type="ORF">SAY87_023135</name>
</gene>
<dbReference type="PANTHER" id="PTHR13257:SF0">
    <property type="entry name" value="NUCLEAR PORE COMPLEX PROTEIN NUP88"/>
    <property type="match status" value="1"/>
</dbReference>
<evidence type="ECO:0000256" key="6">
    <source>
        <dbReference type="ARBA" id="ARBA00023132"/>
    </source>
</evidence>
<evidence type="ECO:0000256" key="7">
    <source>
        <dbReference type="ARBA" id="ARBA00023242"/>
    </source>
</evidence>
<evidence type="ECO:0000313" key="9">
    <source>
        <dbReference type="Proteomes" id="UP001345219"/>
    </source>
</evidence>
<evidence type="ECO:0000256" key="1">
    <source>
        <dbReference type="ARBA" id="ARBA00004567"/>
    </source>
</evidence>
<dbReference type="InterPro" id="IPR037700">
    <property type="entry name" value="NUP88/NUP82"/>
</dbReference>
<keyword evidence="9" id="KW-1185">Reference proteome</keyword>
<dbReference type="Proteomes" id="UP001345219">
    <property type="component" value="Chromosome 17"/>
</dbReference>
<keyword evidence="6" id="KW-0906">Nuclear pore complex</keyword>
<organism evidence="8 9">
    <name type="scientific">Trapa incisa</name>
    <dbReference type="NCBI Taxonomy" id="236973"/>
    <lineage>
        <taxon>Eukaryota</taxon>
        <taxon>Viridiplantae</taxon>
        <taxon>Streptophyta</taxon>
        <taxon>Embryophyta</taxon>
        <taxon>Tracheophyta</taxon>
        <taxon>Spermatophyta</taxon>
        <taxon>Magnoliopsida</taxon>
        <taxon>eudicotyledons</taxon>
        <taxon>Gunneridae</taxon>
        <taxon>Pentapetalae</taxon>
        <taxon>rosids</taxon>
        <taxon>malvids</taxon>
        <taxon>Myrtales</taxon>
        <taxon>Lythraceae</taxon>
        <taxon>Trapa</taxon>
    </lineage>
</organism>
<dbReference type="GO" id="GO:0006606">
    <property type="term" value="P:protein import into nucleus"/>
    <property type="evidence" value="ECO:0007669"/>
    <property type="project" value="TreeGrafter"/>
</dbReference>
<proteinExistence type="predicted"/>
<dbReference type="GO" id="GO:0005643">
    <property type="term" value="C:nuclear pore"/>
    <property type="evidence" value="ECO:0007669"/>
    <property type="project" value="UniProtKB-SubCell"/>
</dbReference>
<evidence type="ECO:0000256" key="2">
    <source>
        <dbReference type="ARBA" id="ARBA00022448"/>
    </source>
</evidence>
<name>A0AAN7K7N3_9MYRT</name>